<keyword evidence="3" id="KW-1185">Reference proteome</keyword>
<evidence type="ECO:0000256" key="1">
    <source>
        <dbReference type="SAM" id="SignalP"/>
    </source>
</evidence>
<evidence type="ECO:0000313" key="2">
    <source>
        <dbReference type="EMBL" id="KJH73564.1"/>
    </source>
</evidence>
<feature type="signal peptide" evidence="1">
    <location>
        <begin position="1"/>
        <end position="21"/>
    </location>
</feature>
<dbReference type="AlphaFoldDB" id="A0A0D8ZYN1"/>
<dbReference type="Proteomes" id="UP000032452">
    <property type="component" value="Unassembled WGS sequence"/>
</dbReference>
<accession>A0A0D8ZYN1</accession>
<sequence length="187" mass="20308">MRCLAIASVICIMLLSGCNNTSSNNPSPATTSEVQPLTRIAQGDRGVSVAPEPITISRGQVIFVPVYSHIYHGNKQEQFPLAVTLSIRNTSLTEPITVRSVRYYSSGGKLVKEYANKNLQLAALATTEFFIPQQDSSGGSGASFIVEWVTDRQNVTEPITEAVMISTSFQQGVSFTSYGRVIQEIKS</sequence>
<dbReference type="PROSITE" id="PS51257">
    <property type="entry name" value="PROKAR_LIPOPROTEIN"/>
    <property type="match status" value="1"/>
</dbReference>
<proteinExistence type="predicted"/>
<dbReference type="STRING" id="1618023.UH38_02040"/>
<dbReference type="InterPro" id="IPR021471">
    <property type="entry name" value="DUF3124"/>
</dbReference>
<reference evidence="2 3" key="1">
    <citation type="submission" date="2015-02" db="EMBL/GenBank/DDBJ databases">
        <title>Draft genome of a novel marine cyanobacterium (Chroococcales) isolated from South Atlantic Ocean.</title>
        <authorList>
            <person name="Rigonato J."/>
            <person name="Alvarenga D.O."/>
            <person name="Branco L.H."/>
            <person name="Varani A.M."/>
            <person name="Brandini F.P."/>
            <person name="Fiore M.F."/>
        </authorList>
    </citation>
    <scope>NUCLEOTIDE SEQUENCE [LARGE SCALE GENOMIC DNA]</scope>
    <source>
        <strain evidence="2 3">CENA595</strain>
    </source>
</reference>
<keyword evidence="1" id="KW-0732">Signal</keyword>
<organism evidence="2 3">
    <name type="scientific">Aliterella atlantica CENA595</name>
    <dbReference type="NCBI Taxonomy" id="1618023"/>
    <lineage>
        <taxon>Bacteria</taxon>
        <taxon>Bacillati</taxon>
        <taxon>Cyanobacteriota</taxon>
        <taxon>Cyanophyceae</taxon>
        <taxon>Chroococcidiopsidales</taxon>
        <taxon>Aliterellaceae</taxon>
        <taxon>Aliterella</taxon>
    </lineage>
</organism>
<comment type="caution">
    <text evidence="2">The sequence shown here is derived from an EMBL/GenBank/DDBJ whole genome shotgun (WGS) entry which is preliminary data.</text>
</comment>
<dbReference type="PATRIC" id="fig|1618023.3.peg.1657"/>
<dbReference type="EMBL" id="JYON01000001">
    <property type="protein sequence ID" value="KJH73564.1"/>
    <property type="molecule type" value="Genomic_DNA"/>
</dbReference>
<dbReference type="Pfam" id="PF11322">
    <property type="entry name" value="DUF3124"/>
    <property type="match status" value="1"/>
</dbReference>
<gene>
    <name evidence="2" type="ORF">UH38_02040</name>
</gene>
<name>A0A0D8ZYN1_9CYAN</name>
<evidence type="ECO:0000313" key="3">
    <source>
        <dbReference type="Proteomes" id="UP000032452"/>
    </source>
</evidence>
<protein>
    <recommendedName>
        <fullName evidence="4">DUF3124 domain-containing protein</fullName>
    </recommendedName>
</protein>
<evidence type="ECO:0008006" key="4">
    <source>
        <dbReference type="Google" id="ProtNLM"/>
    </source>
</evidence>
<feature type="chain" id="PRO_5002337486" description="DUF3124 domain-containing protein" evidence="1">
    <location>
        <begin position="22"/>
        <end position="187"/>
    </location>
</feature>